<gene>
    <name evidence="5" type="ORF">ACFPET_14745</name>
</gene>
<accession>A0ABV8U057</accession>
<dbReference type="Proteomes" id="UP001595823">
    <property type="component" value="Unassembled WGS sequence"/>
</dbReference>
<keyword evidence="3" id="KW-0804">Transcription</keyword>
<evidence type="ECO:0000256" key="1">
    <source>
        <dbReference type="ARBA" id="ARBA00023015"/>
    </source>
</evidence>
<dbReference type="PRINTS" id="PR00035">
    <property type="entry name" value="HTHGNTR"/>
</dbReference>
<dbReference type="SUPFAM" id="SSF48008">
    <property type="entry name" value="GntR ligand-binding domain-like"/>
    <property type="match status" value="1"/>
</dbReference>
<evidence type="ECO:0000256" key="2">
    <source>
        <dbReference type="ARBA" id="ARBA00023125"/>
    </source>
</evidence>
<evidence type="ECO:0000313" key="5">
    <source>
        <dbReference type="EMBL" id="MFC4336459.1"/>
    </source>
</evidence>
<evidence type="ECO:0000313" key="6">
    <source>
        <dbReference type="Proteomes" id="UP001595823"/>
    </source>
</evidence>
<name>A0ABV8U057_9ACTN</name>
<dbReference type="InterPro" id="IPR008920">
    <property type="entry name" value="TF_FadR/GntR_C"/>
</dbReference>
<dbReference type="PANTHER" id="PTHR43537">
    <property type="entry name" value="TRANSCRIPTIONAL REGULATOR, GNTR FAMILY"/>
    <property type="match status" value="1"/>
</dbReference>
<dbReference type="InterPro" id="IPR000524">
    <property type="entry name" value="Tscrpt_reg_HTH_GntR"/>
</dbReference>
<dbReference type="SUPFAM" id="SSF46785">
    <property type="entry name" value="Winged helix' DNA-binding domain"/>
    <property type="match status" value="1"/>
</dbReference>
<dbReference type="PANTHER" id="PTHR43537:SF47">
    <property type="entry name" value="REGULATORY PROTEIN GNTR HTH"/>
    <property type="match status" value="1"/>
</dbReference>
<dbReference type="Pfam" id="PF07729">
    <property type="entry name" value="FCD"/>
    <property type="match status" value="1"/>
</dbReference>
<keyword evidence="6" id="KW-1185">Reference proteome</keyword>
<dbReference type="InterPro" id="IPR036388">
    <property type="entry name" value="WH-like_DNA-bd_sf"/>
</dbReference>
<dbReference type="CDD" id="cd07377">
    <property type="entry name" value="WHTH_GntR"/>
    <property type="match status" value="1"/>
</dbReference>
<dbReference type="SMART" id="SM00895">
    <property type="entry name" value="FCD"/>
    <property type="match status" value="1"/>
</dbReference>
<protein>
    <submittedName>
        <fullName evidence="5">FadR/GntR family transcriptional regulator</fullName>
    </submittedName>
</protein>
<evidence type="ECO:0000256" key="3">
    <source>
        <dbReference type="ARBA" id="ARBA00023163"/>
    </source>
</evidence>
<evidence type="ECO:0000259" key="4">
    <source>
        <dbReference type="PROSITE" id="PS50949"/>
    </source>
</evidence>
<dbReference type="EMBL" id="JBHSDK010000021">
    <property type="protein sequence ID" value="MFC4336459.1"/>
    <property type="molecule type" value="Genomic_DNA"/>
</dbReference>
<dbReference type="Gene3D" id="1.20.120.530">
    <property type="entry name" value="GntR ligand-binding domain-like"/>
    <property type="match status" value="1"/>
</dbReference>
<dbReference type="SMART" id="SM00345">
    <property type="entry name" value="HTH_GNTR"/>
    <property type="match status" value="1"/>
</dbReference>
<sequence>MAIETARKTGLVDHVIGQLRTQITSGEWRVGKRIPPETELIELLGVGRNTLREGVRVLVHAGLLEVRQGSGTFVVSTSEATESVRSRIAASHASDTMEVRRGLELEAARLAAHRRTDQDVQILRDALERREKAYAARKYEEFIEADVALHQAVADASHNKLLSDLYRELSESLGETVRTGLGNFDQPHIDHIRAIQAIIDGDAESAVSETTIYMKELVEE</sequence>
<dbReference type="Pfam" id="PF00392">
    <property type="entry name" value="GntR"/>
    <property type="match status" value="1"/>
</dbReference>
<dbReference type="Gene3D" id="1.10.10.10">
    <property type="entry name" value="Winged helix-like DNA-binding domain superfamily/Winged helix DNA-binding domain"/>
    <property type="match status" value="1"/>
</dbReference>
<dbReference type="RefSeq" id="WP_380622422.1">
    <property type="nucleotide sequence ID" value="NZ_JBHSDK010000021.1"/>
</dbReference>
<keyword evidence="2" id="KW-0238">DNA-binding</keyword>
<organism evidence="5 6">
    <name type="scientific">Salininema proteolyticum</name>
    <dbReference type="NCBI Taxonomy" id="1607685"/>
    <lineage>
        <taxon>Bacteria</taxon>
        <taxon>Bacillati</taxon>
        <taxon>Actinomycetota</taxon>
        <taxon>Actinomycetes</taxon>
        <taxon>Glycomycetales</taxon>
        <taxon>Glycomycetaceae</taxon>
        <taxon>Salininema</taxon>
    </lineage>
</organism>
<reference evidence="6" key="1">
    <citation type="journal article" date="2019" name="Int. J. Syst. Evol. Microbiol.">
        <title>The Global Catalogue of Microorganisms (GCM) 10K type strain sequencing project: providing services to taxonomists for standard genome sequencing and annotation.</title>
        <authorList>
            <consortium name="The Broad Institute Genomics Platform"/>
            <consortium name="The Broad Institute Genome Sequencing Center for Infectious Disease"/>
            <person name="Wu L."/>
            <person name="Ma J."/>
        </authorList>
    </citation>
    <scope>NUCLEOTIDE SEQUENCE [LARGE SCALE GENOMIC DNA]</scope>
    <source>
        <strain evidence="6">IBRC-M 10908</strain>
    </source>
</reference>
<comment type="caution">
    <text evidence="5">The sequence shown here is derived from an EMBL/GenBank/DDBJ whole genome shotgun (WGS) entry which is preliminary data.</text>
</comment>
<keyword evidence="1" id="KW-0805">Transcription regulation</keyword>
<dbReference type="InterPro" id="IPR036390">
    <property type="entry name" value="WH_DNA-bd_sf"/>
</dbReference>
<dbReference type="PROSITE" id="PS50949">
    <property type="entry name" value="HTH_GNTR"/>
    <property type="match status" value="1"/>
</dbReference>
<feature type="domain" description="HTH gntR-type" evidence="4">
    <location>
        <begin position="9"/>
        <end position="77"/>
    </location>
</feature>
<proteinExistence type="predicted"/>
<dbReference type="InterPro" id="IPR011711">
    <property type="entry name" value="GntR_C"/>
</dbReference>